<dbReference type="InterPro" id="IPR029069">
    <property type="entry name" value="HotDog_dom_sf"/>
</dbReference>
<dbReference type="GO" id="GO:0019171">
    <property type="term" value="F:(3R)-hydroxyacyl-[acyl-carrier-protein] dehydratase activity"/>
    <property type="evidence" value="ECO:0007669"/>
    <property type="project" value="TreeGrafter"/>
</dbReference>
<evidence type="ECO:0000259" key="1">
    <source>
        <dbReference type="Pfam" id="PF01575"/>
    </source>
</evidence>
<dbReference type="GO" id="GO:0006633">
    <property type="term" value="P:fatty acid biosynthetic process"/>
    <property type="evidence" value="ECO:0007669"/>
    <property type="project" value="TreeGrafter"/>
</dbReference>
<dbReference type="eggNOG" id="COG2030">
    <property type="taxonomic scope" value="Bacteria"/>
</dbReference>
<name>A0A1E3EVL0_BRAEL</name>
<evidence type="ECO:0000313" key="5">
    <source>
        <dbReference type="Proteomes" id="UP001565471"/>
    </source>
</evidence>
<dbReference type="CDD" id="cd03441">
    <property type="entry name" value="R_hydratase_like"/>
    <property type="match status" value="1"/>
</dbReference>
<protein>
    <submittedName>
        <fullName evidence="3">3-hydroxybutyryl-CoA dehydratase</fullName>
        <ecNumber evidence="3">4.2.1.55</ecNumber>
    </submittedName>
    <submittedName>
        <fullName evidence="2">Acyl dehydratase</fullName>
    </submittedName>
</protein>
<dbReference type="Proteomes" id="UP000673383">
    <property type="component" value="Unassembled WGS sequence"/>
</dbReference>
<dbReference type="PANTHER" id="PTHR43437">
    <property type="entry name" value="HYDROXYACYL-THIOESTER DEHYDRATASE TYPE 2, MITOCHONDRIAL-RELATED"/>
    <property type="match status" value="1"/>
</dbReference>
<keyword evidence="3" id="KW-0456">Lyase</keyword>
<dbReference type="InterPro" id="IPR050965">
    <property type="entry name" value="UPF0336/Enoyl-CoA_hydratase"/>
</dbReference>
<dbReference type="EMBL" id="JAFICZ010000001">
    <property type="protein sequence ID" value="MBP1298915.1"/>
    <property type="molecule type" value="Genomic_DNA"/>
</dbReference>
<comment type="caution">
    <text evidence="2">The sequence shown here is derived from an EMBL/GenBank/DDBJ whole genome shotgun (WGS) entry which is preliminary data.</text>
</comment>
<feature type="domain" description="MaoC-like" evidence="1">
    <location>
        <begin position="15"/>
        <end position="125"/>
    </location>
</feature>
<dbReference type="Gene3D" id="3.10.129.10">
    <property type="entry name" value="Hotdog Thioesterase"/>
    <property type="match status" value="1"/>
</dbReference>
<reference evidence="2" key="1">
    <citation type="submission" date="2021-02" db="EMBL/GenBank/DDBJ databases">
        <title>Genomic Encyclopedia of Type Strains, Phase IV (KMG-V): Genome sequencing to study the core and pangenomes of soil and plant-associated prokaryotes.</title>
        <authorList>
            <person name="Whitman W."/>
        </authorList>
    </citation>
    <scope>NUCLEOTIDE SEQUENCE</scope>
    <source>
        <strain evidence="2">USDA 406</strain>
    </source>
</reference>
<organism evidence="2 4">
    <name type="scientific">Bradyrhizobium elkanii</name>
    <dbReference type="NCBI Taxonomy" id="29448"/>
    <lineage>
        <taxon>Bacteria</taxon>
        <taxon>Pseudomonadati</taxon>
        <taxon>Pseudomonadota</taxon>
        <taxon>Alphaproteobacteria</taxon>
        <taxon>Hyphomicrobiales</taxon>
        <taxon>Nitrobacteraceae</taxon>
        <taxon>Bradyrhizobium</taxon>
    </lineage>
</organism>
<dbReference type="Proteomes" id="UP001565471">
    <property type="component" value="Unassembled WGS sequence"/>
</dbReference>
<gene>
    <name evidence="3" type="ORF">ABIF29_002286</name>
    <name evidence="2" type="ORF">JOH49_008668</name>
</gene>
<dbReference type="EMBL" id="JBGBZA010000002">
    <property type="protein sequence ID" value="MEY9315487.1"/>
    <property type="molecule type" value="Genomic_DNA"/>
</dbReference>
<dbReference type="InterPro" id="IPR002539">
    <property type="entry name" value="MaoC-like_dom"/>
</dbReference>
<evidence type="ECO:0000313" key="2">
    <source>
        <dbReference type="EMBL" id="MBP1298915.1"/>
    </source>
</evidence>
<dbReference type="EC" id="4.2.1.55" evidence="3"/>
<dbReference type="SUPFAM" id="SSF54637">
    <property type="entry name" value="Thioesterase/thiol ester dehydrase-isomerase"/>
    <property type="match status" value="1"/>
</dbReference>
<dbReference type="RefSeq" id="WP_016847524.1">
    <property type="nucleotide sequence ID" value="NZ_CP126026.1"/>
</dbReference>
<evidence type="ECO:0000313" key="3">
    <source>
        <dbReference type="EMBL" id="MEY9315487.1"/>
    </source>
</evidence>
<accession>A0A1E3EVL0</accession>
<dbReference type="AlphaFoldDB" id="A0A1E3EVL0"/>
<dbReference type="PANTHER" id="PTHR43437:SF3">
    <property type="entry name" value="HYDROXYACYL-THIOESTER DEHYDRATASE TYPE 2, MITOCHONDRIAL"/>
    <property type="match status" value="1"/>
</dbReference>
<sequence length="150" mass="16393">MTTANFESLKAGDTIDGPAFAVSRESIRLFCDASLDYNPLHLDDNYMKGDFGKTNFGGIIMHGMNNFGLISRMLTDWALPAGAIHRRLETRWLKPVKPGDTIRPAGTIKAKQTTAKSRWVLVDVAVQNQRGETVAAGEAMLEFPPNAKAG</sequence>
<evidence type="ECO:0000313" key="4">
    <source>
        <dbReference type="Proteomes" id="UP000673383"/>
    </source>
</evidence>
<dbReference type="Pfam" id="PF01575">
    <property type="entry name" value="MaoC_dehydratas"/>
    <property type="match status" value="1"/>
</dbReference>
<reference evidence="3 5" key="2">
    <citation type="submission" date="2024-07" db="EMBL/GenBank/DDBJ databases">
        <title>Genomic Encyclopedia of Type Strains, Phase V (KMG-V): Genome sequencing to study the core and pangenomes of soil and plant-associated prokaryotes.</title>
        <authorList>
            <person name="Whitman W."/>
        </authorList>
    </citation>
    <scope>NUCLEOTIDE SEQUENCE [LARGE SCALE GENOMIC DNA]</scope>
    <source>
        <strain evidence="3 5">USDA 415</strain>
    </source>
</reference>
<dbReference type="OrthoDB" id="9800237at2"/>
<proteinExistence type="predicted"/>
<keyword evidence="5" id="KW-1185">Reference proteome</keyword>